<evidence type="ECO:0000256" key="1">
    <source>
        <dbReference type="ARBA" id="ARBA00004141"/>
    </source>
</evidence>
<comment type="subcellular location">
    <subcellularLocation>
        <location evidence="1">Membrane</location>
        <topology evidence="1">Multi-pass membrane protein</topology>
    </subcellularLocation>
</comment>
<dbReference type="PANTHER" id="PTHR19241">
    <property type="entry name" value="ATP-BINDING CASSETTE TRANSPORTER"/>
    <property type="match status" value="1"/>
</dbReference>
<keyword evidence="5 6" id="KW-0472">Membrane</keyword>
<feature type="transmembrane region" description="Helical" evidence="6">
    <location>
        <begin position="172"/>
        <end position="192"/>
    </location>
</feature>
<sequence length="352" mass="40097">MIEVVSGRISDIDWNRVWLESPEHIEVIHELDSLLEVAMRNEVNYDDGHEYVAPMNEQIRVVLSRMNLALYRNNAYINKKILLHVGLGLFYGFSYWKIGDAVSVISQLQPQFIKRRIIYDDREKKARIYSWKALVTGLIVSELLYLVICGVLYFVCWYYTVGFSTASETAGATFFVALVYEMHYTGVGQFIAAHSPNAMFASLANPLRVGAIVSLYGILVPYDQIVVFWRHWMYYLSPTTYLIRSVLTFTILDTDVTCKKEELAVFDPPPSSTCQEYLDPYLDEHGANLINPGASSGCQACPCTKGSHYLRTINLNDYYYGWAGVGTVVLFVCSSYGLVHLLMKLQSSRKRE</sequence>
<accession>A0A9W8UUW7</accession>
<dbReference type="GO" id="GO:0016020">
    <property type="term" value="C:membrane"/>
    <property type="evidence" value="ECO:0007669"/>
    <property type="project" value="UniProtKB-SubCell"/>
</dbReference>
<keyword evidence="3 6" id="KW-0812">Transmembrane</keyword>
<keyword evidence="2" id="KW-0813">Transport</keyword>
<comment type="caution">
    <text evidence="8">The sequence shown here is derived from an EMBL/GenBank/DDBJ whole genome shotgun (WGS) entry which is preliminary data.</text>
</comment>
<evidence type="ECO:0000256" key="2">
    <source>
        <dbReference type="ARBA" id="ARBA00022448"/>
    </source>
</evidence>
<dbReference type="GO" id="GO:0140359">
    <property type="term" value="F:ABC-type transporter activity"/>
    <property type="evidence" value="ECO:0007669"/>
    <property type="project" value="InterPro"/>
</dbReference>
<feature type="transmembrane region" description="Helical" evidence="6">
    <location>
        <begin position="213"/>
        <end position="232"/>
    </location>
</feature>
<dbReference type="AlphaFoldDB" id="A0A9W8UUW7"/>
<feature type="transmembrane region" description="Helical" evidence="6">
    <location>
        <begin position="133"/>
        <end position="160"/>
    </location>
</feature>
<evidence type="ECO:0000256" key="5">
    <source>
        <dbReference type="ARBA" id="ARBA00023136"/>
    </source>
</evidence>
<protein>
    <recommendedName>
        <fullName evidence="7">ABC-2 type transporter transmembrane domain-containing protein</fullName>
    </recommendedName>
</protein>
<feature type="transmembrane region" description="Helical" evidence="6">
    <location>
        <begin position="319"/>
        <end position="343"/>
    </location>
</feature>
<keyword evidence="4 6" id="KW-1133">Transmembrane helix</keyword>
<evidence type="ECO:0000259" key="7">
    <source>
        <dbReference type="Pfam" id="PF01061"/>
    </source>
</evidence>
<organism evidence="8 9">
    <name type="scientific">Fusarium falciforme</name>
    <dbReference type="NCBI Taxonomy" id="195108"/>
    <lineage>
        <taxon>Eukaryota</taxon>
        <taxon>Fungi</taxon>
        <taxon>Dikarya</taxon>
        <taxon>Ascomycota</taxon>
        <taxon>Pezizomycotina</taxon>
        <taxon>Sordariomycetes</taxon>
        <taxon>Hypocreomycetidae</taxon>
        <taxon>Hypocreales</taxon>
        <taxon>Nectriaceae</taxon>
        <taxon>Fusarium</taxon>
        <taxon>Fusarium solani species complex</taxon>
    </lineage>
</organism>
<dbReference type="EMBL" id="JAOQAV010000139">
    <property type="protein sequence ID" value="KAJ4176965.1"/>
    <property type="molecule type" value="Genomic_DNA"/>
</dbReference>
<evidence type="ECO:0000256" key="3">
    <source>
        <dbReference type="ARBA" id="ARBA00022692"/>
    </source>
</evidence>
<evidence type="ECO:0000313" key="9">
    <source>
        <dbReference type="Proteomes" id="UP001152087"/>
    </source>
</evidence>
<evidence type="ECO:0000313" key="8">
    <source>
        <dbReference type="EMBL" id="KAJ4176965.1"/>
    </source>
</evidence>
<proteinExistence type="predicted"/>
<dbReference type="Pfam" id="PF01061">
    <property type="entry name" value="ABC2_membrane"/>
    <property type="match status" value="1"/>
</dbReference>
<evidence type="ECO:0000256" key="6">
    <source>
        <dbReference type="SAM" id="Phobius"/>
    </source>
</evidence>
<name>A0A9W8UUW7_9HYPO</name>
<evidence type="ECO:0000256" key="4">
    <source>
        <dbReference type="ARBA" id="ARBA00022989"/>
    </source>
</evidence>
<feature type="domain" description="ABC-2 type transporter transmembrane" evidence="7">
    <location>
        <begin position="57"/>
        <end position="247"/>
    </location>
</feature>
<gene>
    <name evidence="8" type="ORF">NW755_014132</name>
</gene>
<reference evidence="8" key="1">
    <citation type="submission" date="2022-09" db="EMBL/GenBank/DDBJ databases">
        <title>Fusarium specimens isolated from Avocado Roots.</title>
        <authorList>
            <person name="Stajich J."/>
            <person name="Roper C."/>
            <person name="Heimlech-Rivalta G."/>
        </authorList>
    </citation>
    <scope>NUCLEOTIDE SEQUENCE</scope>
    <source>
        <strain evidence="8">A02</strain>
    </source>
</reference>
<dbReference type="InterPro" id="IPR013525">
    <property type="entry name" value="ABC2_TM"/>
</dbReference>
<dbReference type="Proteomes" id="UP001152087">
    <property type="component" value="Unassembled WGS sequence"/>
</dbReference>
<keyword evidence="9" id="KW-1185">Reference proteome</keyword>